<name>A0ABQ7XLD5_BRANA</name>
<reference evidence="1 2" key="1">
    <citation type="submission" date="2021-05" db="EMBL/GenBank/DDBJ databases">
        <title>Genome Assembly of Synthetic Allotetraploid Brassica napus Reveals Homoeologous Exchanges between Subgenomes.</title>
        <authorList>
            <person name="Davis J.T."/>
        </authorList>
    </citation>
    <scope>NUCLEOTIDE SEQUENCE [LARGE SCALE GENOMIC DNA]</scope>
    <source>
        <strain evidence="2">cv. Da-Ae</strain>
        <tissue evidence="1">Seedling</tissue>
    </source>
</reference>
<sequence>MVPWDLPCCGLDLACNTFVIDGKLHGVNYFEESFALLSIQSNVDGTGFNNIQGWVVSCIRNLTAR</sequence>
<evidence type="ECO:0000313" key="2">
    <source>
        <dbReference type="Proteomes" id="UP000824890"/>
    </source>
</evidence>
<dbReference type="Proteomes" id="UP000824890">
    <property type="component" value="Unassembled WGS sequence"/>
</dbReference>
<evidence type="ECO:0000313" key="1">
    <source>
        <dbReference type="EMBL" id="KAH0856744.1"/>
    </source>
</evidence>
<gene>
    <name evidence="1" type="ORF">HID58_085005</name>
</gene>
<comment type="caution">
    <text evidence="1">The sequence shown here is derived from an EMBL/GenBank/DDBJ whole genome shotgun (WGS) entry which is preliminary data.</text>
</comment>
<dbReference type="EMBL" id="JAGKQM010000019">
    <property type="protein sequence ID" value="KAH0856744.1"/>
    <property type="molecule type" value="Genomic_DNA"/>
</dbReference>
<organism evidence="1 2">
    <name type="scientific">Brassica napus</name>
    <name type="common">Rape</name>
    <dbReference type="NCBI Taxonomy" id="3708"/>
    <lineage>
        <taxon>Eukaryota</taxon>
        <taxon>Viridiplantae</taxon>
        <taxon>Streptophyta</taxon>
        <taxon>Embryophyta</taxon>
        <taxon>Tracheophyta</taxon>
        <taxon>Spermatophyta</taxon>
        <taxon>Magnoliopsida</taxon>
        <taxon>eudicotyledons</taxon>
        <taxon>Gunneridae</taxon>
        <taxon>Pentapetalae</taxon>
        <taxon>rosids</taxon>
        <taxon>malvids</taxon>
        <taxon>Brassicales</taxon>
        <taxon>Brassicaceae</taxon>
        <taxon>Brassiceae</taxon>
        <taxon>Brassica</taxon>
    </lineage>
</organism>
<proteinExistence type="predicted"/>
<keyword evidence="2" id="KW-1185">Reference proteome</keyword>
<protein>
    <submittedName>
        <fullName evidence="1">Uncharacterized protein</fullName>
    </submittedName>
</protein>
<accession>A0ABQ7XLD5</accession>